<accession>T0JXA7</accession>
<protein>
    <submittedName>
        <fullName evidence="1">Uncharacterized protein</fullName>
    </submittedName>
</protein>
<dbReference type="HOGENOM" id="CLU_3050201_0_0_1"/>
<comment type="caution">
    <text evidence="1">The sequence shown here is derived from an EMBL/GenBank/DDBJ whole genome shotgun (WGS) entry which is preliminary data.</text>
</comment>
<organism evidence="1 2">
    <name type="scientific">Colletotrichum gloeosporioides (strain Cg-14)</name>
    <name type="common">Anthracnose fungus</name>
    <name type="synonym">Glomerella cingulata</name>
    <dbReference type="NCBI Taxonomy" id="1237896"/>
    <lineage>
        <taxon>Eukaryota</taxon>
        <taxon>Fungi</taxon>
        <taxon>Dikarya</taxon>
        <taxon>Ascomycota</taxon>
        <taxon>Pezizomycotina</taxon>
        <taxon>Sordariomycetes</taxon>
        <taxon>Hypocreomycetidae</taxon>
        <taxon>Glomerellales</taxon>
        <taxon>Glomerellaceae</taxon>
        <taxon>Colletotrichum</taxon>
        <taxon>Colletotrichum gloeosporioides species complex</taxon>
    </lineage>
</organism>
<sequence length="54" mass="6316">MKEPMTIEKAIIGFEELKDFYIQAYDDHFDIVIPQVILSAIIEDMLVTRDEQIS</sequence>
<dbReference type="EMBL" id="AMYD01002825">
    <property type="protein sequence ID" value="EQB47797.1"/>
    <property type="molecule type" value="Genomic_DNA"/>
</dbReference>
<dbReference type="Proteomes" id="UP000015530">
    <property type="component" value="Unassembled WGS sequence"/>
</dbReference>
<evidence type="ECO:0000313" key="2">
    <source>
        <dbReference type="Proteomes" id="UP000015530"/>
    </source>
</evidence>
<dbReference type="AlphaFoldDB" id="T0JXA7"/>
<proteinExistence type="predicted"/>
<evidence type="ECO:0000313" key="1">
    <source>
        <dbReference type="EMBL" id="EQB47797.1"/>
    </source>
</evidence>
<gene>
    <name evidence="1" type="ORF">CGLO_13031</name>
</gene>
<reference evidence="2" key="1">
    <citation type="journal article" date="2013" name="Mol. Plant Microbe Interact.">
        <title>Global aspects of pacC regulation of pathogenicity genes in Colletotrichum gloeosporioides as revealed by transcriptome analysis.</title>
        <authorList>
            <person name="Alkan N."/>
            <person name="Meng X."/>
            <person name="Friedlander G."/>
            <person name="Reuveni E."/>
            <person name="Sukno S."/>
            <person name="Sherman A."/>
            <person name="Thon M."/>
            <person name="Fluhr R."/>
            <person name="Prusky D."/>
        </authorList>
    </citation>
    <scope>NUCLEOTIDE SEQUENCE [LARGE SCALE GENOMIC DNA]</scope>
    <source>
        <strain evidence="2">Cg-14</strain>
    </source>
</reference>
<name>T0JXA7_COLGC</name>